<dbReference type="Gene3D" id="1.10.418.10">
    <property type="entry name" value="Calponin-like domain"/>
    <property type="match status" value="1"/>
</dbReference>
<evidence type="ECO:0000256" key="4">
    <source>
        <dbReference type="ARBA" id="ARBA00022618"/>
    </source>
</evidence>
<dbReference type="SUPFAM" id="SSF140612">
    <property type="entry name" value="EB1 dimerisation domain-like"/>
    <property type="match status" value="1"/>
</dbReference>
<keyword evidence="5 9" id="KW-0493">Microtubule</keyword>
<dbReference type="GO" id="GO:0007010">
    <property type="term" value="P:cytoskeleton organization"/>
    <property type="evidence" value="ECO:0007669"/>
    <property type="project" value="UniProtKB-ARBA"/>
</dbReference>
<evidence type="ECO:0000256" key="8">
    <source>
        <dbReference type="ARBA" id="ARBA00023306"/>
    </source>
</evidence>
<evidence type="ECO:0000256" key="11">
    <source>
        <dbReference type="SAM" id="MobiDB-lite"/>
    </source>
</evidence>
<gene>
    <name evidence="14" type="ORF">SCODWIG_02858</name>
</gene>
<dbReference type="GO" id="GO:0035371">
    <property type="term" value="C:microtubule plus-end"/>
    <property type="evidence" value="ECO:0007669"/>
    <property type="project" value="UniProtKB-ARBA"/>
</dbReference>
<dbReference type="GO" id="GO:0035372">
    <property type="term" value="P:protein localization to microtubule"/>
    <property type="evidence" value="ECO:0007669"/>
    <property type="project" value="UniProtKB-ARBA"/>
</dbReference>
<keyword evidence="10" id="KW-0175">Coiled coil</keyword>
<dbReference type="Gene3D" id="1.20.5.1430">
    <property type="match status" value="1"/>
</dbReference>
<organism evidence="14 15">
    <name type="scientific">Saccharomycodes ludwigii</name>
    <dbReference type="NCBI Taxonomy" id="36035"/>
    <lineage>
        <taxon>Eukaryota</taxon>
        <taxon>Fungi</taxon>
        <taxon>Dikarya</taxon>
        <taxon>Ascomycota</taxon>
        <taxon>Saccharomycotina</taxon>
        <taxon>Saccharomycetes</taxon>
        <taxon>Saccharomycodales</taxon>
        <taxon>Saccharomycodaceae</taxon>
        <taxon>Saccharomycodes</taxon>
    </lineage>
</organism>
<evidence type="ECO:0000256" key="1">
    <source>
        <dbReference type="ARBA" id="ARBA00004245"/>
    </source>
</evidence>
<dbReference type="OrthoDB" id="2119228at2759"/>
<feature type="domain" description="EB1 C-terminal" evidence="13">
    <location>
        <begin position="226"/>
        <end position="322"/>
    </location>
</feature>
<reference evidence="15" key="1">
    <citation type="submission" date="2018-06" db="EMBL/GenBank/DDBJ databases">
        <authorList>
            <person name="Guldener U."/>
        </authorList>
    </citation>
    <scope>NUCLEOTIDE SEQUENCE [LARGE SCALE GENOMIC DNA]</scope>
    <source>
        <strain evidence="15">UTAD17</strain>
    </source>
</reference>
<evidence type="ECO:0000256" key="2">
    <source>
        <dbReference type="ARBA" id="ARBA00010729"/>
    </source>
</evidence>
<evidence type="ECO:0000259" key="12">
    <source>
        <dbReference type="PROSITE" id="PS50021"/>
    </source>
</evidence>
<evidence type="ECO:0000259" key="13">
    <source>
        <dbReference type="PROSITE" id="PS51230"/>
    </source>
</evidence>
<keyword evidence="7" id="KW-0206">Cytoskeleton</keyword>
<evidence type="ECO:0000256" key="9">
    <source>
        <dbReference type="PROSITE-ProRule" id="PRU00576"/>
    </source>
</evidence>
<evidence type="ECO:0000256" key="5">
    <source>
        <dbReference type="ARBA" id="ARBA00022701"/>
    </source>
</evidence>
<evidence type="ECO:0000256" key="10">
    <source>
        <dbReference type="SAM" id="Coils"/>
    </source>
</evidence>
<dbReference type="InterPro" id="IPR001715">
    <property type="entry name" value="CH_dom"/>
</dbReference>
<comment type="similarity">
    <text evidence="2">Belongs to the MAPRE family.</text>
</comment>
<proteinExistence type="inferred from homology"/>
<evidence type="ECO:0000256" key="6">
    <source>
        <dbReference type="ARBA" id="ARBA00022776"/>
    </source>
</evidence>
<protein>
    <submittedName>
        <fullName evidence="14">Related to Protein BIM1</fullName>
    </submittedName>
</protein>
<evidence type="ECO:0000313" key="14">
    <source>
        <dbReference type="EMBL" id="SSD61097.1"/>
    </source>
</evidence>
<dbReference type="PANTHER" id="PTHR10623">
    <property type="entry name" value="MICROTUBULE-ASSOCIATED PROTEIN RP/EB FAMILY MEMBER"/>
    <property type="match status" value="1"/>
</dbReference>
<dbReference type="InterPro" id="IPR004953">
    <property type="entry name" value="EB1_C"/>
</dbReference>
<dbReference type="Pfam" id="PF03271">
    <property type="entry name" value="EB1"/>
    <property type="match status" value="1"/>
</dbReference>
<keyword evidence="4" id="KW-0132">Cell division</keyword>
<dbReference type="PROSITE" id="PS51230">
    <property type="entry name" value="EB1_C"/>
    <property type="match status" value="1"/>
</dbReference>
<dbReference type="GO" id="GO:0030473">
    <property type="term" value="P:nuclear migration along microtubule"/>
    <property type="evidence" value="ECO:0007669"/>
    <property type="project" value="UniProtKB-ARBA"/>
</dbReference>
<dbReference type="FunFam" id="1.10.418.10:FF:000028">
    <property type="entry name" value="RP/EB family microtubule-associated protein"/>
    <property type="match status" value="1"/>
</dbReference>
<dbReference type="PROSITE" id="PS50021">
    <property type="entry name" value="CH"/>
    <property type="match status" value="1"/>
</dbReference>
<dbReference type="AlphaFoldDB" id="A0A376B8W4"/>
<feature type="coiled-coil region" evidence="10">
    <location>
        <begin position="213"/>
        <end position="254"/>
    </location>
</feature>
<dbReference type="Proteomes" id="UP000262825">
    <property type="component" value="Unassembled WGS sequence"/>
</dbReference>
<dbReference type="GO" id="GO:0051233">
    <property type="term" value="C:spindle midzone"/>
    <property type="evidence" value="ECO:0007669"/>
    <property type="project" value="UniProtKB-ARBA"/>
</dbReference>
<dbReference type="InterPro" id="IPR027328">
    <property type="entry name" value="MAPRE"/>
</dbReference>
<name>A0A376B8W4_9ASCO</name>
<evidence type="ECO:0000256" key="7">
    <source>
        <dbReference type="ARBA" id="ARBA00023212"/>
    </source>
</evidence>
<evidence type="ECO:0000256" key="3">
    <source>
        <dbReference type="ARBA" id="ARBA00022490"/>
    </source>
</evidence>
<keyword evidence="8" id="KW-0131">Cell cycle</keyword>
<dbReference type="GO" id="GO:0072686">
    <property type="term" value="C:mitotic spindle"/>
    <property type="evidence" value="ECO:0007669"/>
    <property type="project" value="UniProtKB-ARBA"/>
</dbReference>
<comment type="subcellular location">
    <subcellularLocation>
        <location evidence="1">Cytoplasm</location>
        <location evidence="1">Cytoskeleton</location>
    </subcellularLocation>
</comment>
<dbReference type="GO" id="GO:0051010">
    <property type="term" value="F:microtubule plus-end binding"/>
    <property type="evidence" value="ECO:0007669"/>
    <property type="project" value="UniProtKB-ARBA"/>
</dbReference>
<dbReference type="GO" id="GO:0051301">
    <property type="term" value="P:cell division"/>
    <property type="evidence" value="ECO:0007669"/>
    <property type="project" value="UniProtKB-KW"/>
</dbReference>
<dbReference type="VEuPathDB" id="FungiDB:SCODWIG_02858"/>
<evidence type="ECO:0000313" key="15">
    <source>
        <dbReference type="Proteomes" id="UP000262825"/>
    </source>
</evidence>
<dbReference type="InterPro" id="IPR036872">
    <property type="entry name" value="CH_dom_sf"/>
</dbReference>
<sequence length="378" mass="42827">MSGIGESRSELLLWVNNLLNLKIAKIEECGTGAIYCQILDSIYGDIPMHRVKFGFHIPEYEMYTNYKILQNCFNRHSIEKPVIVEKLVRCKFQDNLEFLQWLKKFWVVNKDFETEYDATARRSSSTINNTNGNGNGRSSRVSSTGVRRSSVGIVSKSISASGMNNQYINDNGNNTTRKPSLGSITHNNVSLGVNKRPIRNFGTAANGISNNTTALYETKIENLANELNQQKMKVDLLNKEMQQFQEAMNVMERERDFYFGKLRDVEILSTTTEQLLKEEYQLNNTNNEGVDLSIKDQVFEQFSSFVNKIQTILYATEDGFESVLPEEDKDIIKTNNNADNIAKEENAINDTNENAGPNSDIIAGSNNINTIITNEETF</sequence>
<keyword evidence="6" id="KW-0498">Mitosis</keyword>
<dbReference type="InterPro" id="IPR036133">
    <property type="entry name" value="EB1_C_sf"/>
</dbReference>
<accession>A0A376B8W4</accession>
<feature type="region of interest" description="Disordered" evidence="11">
    <location>
        <begin position="122"/>
        <end position="146"/>
    </location>
</feature>
<dbReference type="SUPFAM" id="SSF47576">
    <property type="entry name" value="Calponin-homology domain, CH-domain"/>
    <property type="match status" value="1"/>
</dbReference>
<keyword evidence="3" id="KW-0963">Cytoplasm</keyword>
<feature type="domain" description="Calponin-homology (CH)" evidence="12">
    <location>
        <begin position="5"/>
        <end position="107"/>
    </location>
</feature>
<dbReference type="EMBL" id="UFAJ01000567">
    <property type="protein sequence ID" value="SSD61097.1"/>
    <property type="molecule type" value="Genomic_DNA"/>
</dbReference>
<keyword evidence="15" id="KW-1185">Reference proteome</keyword>